<dbReference type="AlphaFoldDB" id="A0A2T5U0A2"/>
<dbReference type="Pfam" id="PF02446">
    <property type="entry name" value="Glyco_hydro_77"/>
    <property type="match status" value="1"/>
</dbReference>
<dbReference type="Proteomes" id="UP000244013">
    <property type="component" value="Unassembled WGS sequence"/>
</dbReference>
<sequence length="658" mass="71074">MSGLRTLAVAAGLQPEWQDAAGRRQTVADDALRAILDRLGHPSGSEQQIAESLATIEARNAQGVRFLSVDVGDPIRLTSEVSGNAELTFEDGTTRSITVDNGELSPISKSGYHKLQINGKAVNILVAPRRCYTIADALPGRKLWAPAVQIPSLRTDAPKAFGDFVSLADAARAFGQRGADALAISPTHALFPADPARYSPYAPSSRQFLNGLYGDPAAFGAQSDGRDLPELIDWHAAIPEKLARLRKSFDQVLPRIGEVLTAFRRQGGDDLERHAEFDALHAHFFATTRARGWQQWPAEYHDPASPAVRRLVAQHANDVTFYIFLQWLARRDLDAAQTAAKDSGMAIGLIADLAVGMDPGGSHGWSRRSDLLTGLSIGAPPDPLGPDGQSWGITGFDPQALRDTAFAPFIATIRSALAHAGGIRIDHAFGLRRLWVVPEGTSAAVGAYLDMPFDDLMRIVAMESQRAKAIVIGEDLGTVPDGFREAMDARAMLGMRVLWFERDGDGFVPPAKWSPDAVAMTGTHDLATIAGWWSGRDIDWTWDLGRKSDAADKPTDLAARAEDRVALWSAFDTGTEQPTPEDTDPVVNAAIAHVAGTPCALAIIPIEDLAGLVEQPNLPGTIDEHPNWRRRMPDTTEALLARPEVAARIDTLNVTRPA</sequence>
<keyword evidence="6 10" id="KW-0808">Transferase</keyword>
<evidence type="ECO:0000256" key="3">
    <source>
        <dbReference type="ARBA" id="ARBA00012560"/>
    </source>
</evidence>
<organism evidence="11 12">
    <name type="scientific">Sphingomonas faeni</name>
    <dbReference type="NCBI Taxonomy" id="185950"/>
    <lineage>
        <taxon>Bacteria</taxon>
        <taxon>Pseudomonadati</taxon>
        <taxon>Pseudomonadota</taxon>
        <taxon>Alphaproteobacteria</taxon>
        <taxon>Sphingomonadales</taxon>
        <taxon>Sphingomonadaceae</taxon>
        <taxon>Sphingomonas</taxon>
    </lineage>
</organism>
<evidence type="ECO:0000313" key="12">
    <source>
        <dbReference type="Proteomes" id="UP000244013"/>
    </source>
</evidence>
<dbReference type="InterPro" id="IPR003385">
    <property type="entry name" value="Glyco_hydro_77"/>
</dbReference>
<comment type="caution">
    <text evidence="11">The sequence shown here is derived from an EMBL/GenBank/DDBJ whole genome shotgun (WGS) entry which is preliminary data.</text>
</comment>
<dbReference type="PANTHER" id="PTHR32438:SF5">
    <property type="entry name" value="4-ALPHA-GLUCANOTRANSFERASE DPE1, CHLOROPLASTIC_AMYLOPLASTIC"/>
    <property type="match status" value="1"/>
</dbReference>
<evidence type="ECO:0000256" key="8">
    <source>
        <dbReference type="ARBA" id="ARBA00031423"/>
    </source>
</evidence>
<dbReference type="GO" id="GO:0005975">
    <property type="term" value="P:carbohydrate metabolic process"/>
    <property type="evidence" value="ECO:0007669"/>
    <property type="project" value="InterPro"/>
</dbReference>
<proteinExistence type="inferred from homology"/>
<dbReference type="PANTHER" id="PTHR32438">
    <property type="entry name" value="4-ALPHA-GLUCANOTRANSFERASE DPE1, CHLOROPLASTIC/AMYLOPLASTIC"/>
    <property type="match status" value="1"/>
</dbReference>
<dbReference type="EC" id="2.4.1.25" evidence="3 10"/>
<dbReference type="GO" id="GO:0004134">
    <property type="term" value="F:4-alpha-glucanotransferase activity"/>
    <property type="evidence" value="ECO:0007669"/>
    <property type="project" value="UniProtKB-EC"/>
</dbReference>
<evidence type="ECO:0000256" key="10">
    <source>
        <dbReference type="RuleBase" id="RU361207"/>
    </source>
</evidence>
<evidence type="ECO:0000256" key="6">
    <source>
        <dbReference type="ARBA" id="ARBA00022679"/>
    </source>
</evidence>
<dbReference type="SUPFAM" id="SSF51445">
    <property type="entry name" value="(Trans)glycosidases"/>
    <property type="match status" value="1"/>
</dbReference>
<comment type="similarity">
    <text evidence="2 10">Belongs to the disproportionating enzyme family.</text>
</comment>
<evidence type="ECO:0000256" key="2">
    <source>
        <dbReference type="ARBA" id="ARBA00005684"/>
    </source>
</evidence>
<evidence type="ECO:0000256" key="7">
    <source>
        <dbReference type="ARBA" id="ARBA00023277"/>
    </source>
</evidence>
<keyword evidence="7 10" id="KW-0119">Carbohydrate metabolism</keyword>
<reference evidence="11 12" key="1">
    <citation type="submission" date="2018-04" db="EMBL/GenBank/DDBJ databases">
        <title>Genomic Encyclopedia of Type Strains, Phase III (KMG-III): the genomes of soil and plant-associated and newly described type strains.</title>
        <authorList>
            <person name="Whitman W."/>
        </authorList>
    </citation>
    <scope>NUCLEOTIDE SEQUENCE [LARGE SCALE GENOMIC DNA]</scope>
    <source>
        <strain evidence="11 12">MA-olki</strain>
    </source>
</reference>
<name>A0A2T5U0A2_9SPHN</name>
<gene>
    <name evidence="11" type="ORF">C8J25_10815</name>
</gene>
<evidence type="ECO:0000256" key="9">
    <source>
        <dbReference type="ARBA" id="ARBA00031501"/>
    </source>
</evidence>
<dbReference type="EMBL" id="QAYE01000008">
    <property type="protein sequence ID" value="PTW44927.1"/>
    <property type="molecule type" value="Genomic_DNA"/>
</dbReference>
<evidence type="ECO:0000256" key="4">
    <source>
        <dbReference type="ARBA" id="ARBA00020295"/>
    </source>
</evidence>
<protein>
    <recommendedName>
        <fullName evidence="4 10">4-alpha-glucanotransferase</fullName>
        <ecNumber evidence="3 10">2.4.1.25</ecNumber>
    </recommendedName>
    <alternativeName>
        <fullName evidence="8 10">Amylomaltase</fullName>
    </alternativeName>
    <alternativeName>
        <fullName evidence="9 10">Disproportionating enzyme</fullName>
    </alternativeName>
</protein>
<evidence type="ECO:0000256" key="5">
    <source>
        <dbReference type="ARBA" id="ARBA00022676"/>
    </source>
</evidence>
<dbReference type="GeneID" id="91006928"/>
<dbReference type="Gene3D" id="3.20.20.80">
    <property type="entry name" value="Glycosidases"/>
    <property type="match status" value="1"/>
</dbReference>
<dbReference type="InterPro" id="IPR017853">
    <property type="entry name" value="GH"/>
</dbReference>
<keyword evidence="5 10" id="KW-0328">Glycosyltransferase</keyword>
<dbReference type="OrthoDB" id="9761577at2"/>
<comment type="catalytic activity">
    <reaction evidence="1 10">
        <text>Transfers a segment of a (1-&gt;4)-alpha-D-glucan to a new position in an acceptor, which may be glucose or a (1-&gt;4)-alpha-D-glucan.</text>
        <dbReference type="EC" id="2.4.1.25"/>
    </reaction>
</comment>
<dbReference type="RefSeq" id="WP_107955083.1">
    <property type="nucleotide sequence ID" value="NZ_QAYE01000008.1"/>
</dbReference>
<evidence type="ECO:0000313" key="11">
    <source>
        <dbReference type="EMBL" id="PTW44927.1"/>
    </source>
</evidence>
<evidence type="ECO:0000256" key="1">
    <source>
        <dbReference type="ARBA" id="ARBA00000439"/>
    </source>
</evidence>
<dbReference type="NCBIfam" id="TIGR00217">
    <property type="entry name" value="malQ"/>
    <property type="match status" value="1"/>
</dbReference>
<accession>A0A2T5U0A2</accession>